<keyword evidence="2" id="KW-0689">Ribosomal protein</keyword>
<dbReference type="AlphaFoldDB" id="A0A6L2LWF4"/>
<proteinExistence type="predicted"/>
<name>A0A6L2LWF4_TANCI</name>
<gene>
    <name evidence="2" type="ORF">Tci_038109</name>
</gene>
<accession>A0A6L2LWF4</accession>
<reference evidence="2" key="1">
    <citation type="journal article" date="2019" name="Sci. Rep.">
        <title>Draft genome of Tanacetum cinerariifolium, the natural source of mosquito coil.</title>
        <authorList>
            <person name="Yamashiro T."/>
            <person name="Shiraishi A."/>
            <person name="Satake H."/>
            <person name="Nakayama K."/>
        </authorList>
    </citation>
    <scope>NUCLEOTIDE SEQUENCE</scope>
</reference>
<dbReference type="GO" id="GO:0005840">
    <property type="term" value="C:ribosome"/>
    <property type="evidence" value="ECO:0007669"/>
    <property type="project" value="UniProtKB-KW"/>
</dbReference>
<organism evidence="2">
    <name type="scientific">Tanacetum cinerariifolium</name>
    <name type="common">Dalmatian daisy</name>
    <name type="synonym">Chrysanthemum cinerariifolium</name>
    <dbReference type="NCBI Taxonomy" id="118510"/>
    <lineage>
        <taxon>Eukaryota</taxon>
        <taxon>Viridiplantae</taxon>
        <taxon>Streptophyta</taxon>
        <taxon>Embryophyta</taxon>
        <taxon>Tracheophyta</taxon>
        <taxon>Spermatophyta</taxon>
        <taxon>Magnoliopsida</taxon>
        <taxon>eudicotyledons</taxon>
        <taxon>Gunneridae</taxon>
        <taxon>Pentapetalae</taxon>
        <taxon>asterids</taxon>
        <taxon>campanulids</taxon>
        <taxon>Asterales</taxon>
        <taxon>Asteraceae</taxon>
        <taxon>Asteroideae</taxon>
        <taxon>Anthemideae</taxon>
        <taxon>Anthemidinae</taxon>
        <taxon>Tanacetum</taxon>
    </lineage>
</organism>
<sequence length="174" mass="19346">MVYSPPSPLMYKEGDASTVRDIEFEGMTLIGLLKKLKGACQFPVKGVYFLILAFKNEKLIEIYLEHHGYDLSHLVQTQIEDDDVLDVGEMEDISGYGVSDFVGEDDIESPSKKAKGVQSQSPGKKGKKSKEVQSQSPNKKGKGKCTKRKVYRMVAHLGFGHLGCKMEAVFRSKP</sequence>
<protein>
    <submittedName>
        <fullName evidence="2">60S ribosomal protein L34</fullName>
    </submittedName>
</protein>
<evidence type="ECO:0000256" key="1">
    <source>
        <dbReference type="SAM" id="MobiDB-lite"/>
    </source>
</evidence>
<comment type="caution">
    <text evidence="2">The sequence shown here is derived from an EMBL/GenBank/DDBJ whole genome shotgun (WGS) entry which is preliminary data.</text>
</comment>
<feature type="region of interest" description="Disordered" evidence="1">
    <location>
        <begin position="96"/>
        <end position="147"/>
    </location>
</feature>
<dbReference type="EMBL" id="BKCJ010005329">
    <property type="protein sequence ID" value="GEU66131.1"/>
    <property type="molecule type" value="Genomic_DNA"/>
</dbReference>
<keyword evidence="2" id="KW-0687">Ribonucleoprotein</keyword>
<evidence type="ECO:0000313" key="2">
    <source>
        <dbReference type="EMBL" id="GEU66131.1"/>
    </source>
</evidence>